<dbReference type="Pfam" id="PF21983">
    <property type="entry name" value="NikA-like"/>
    <property type="match status" value="1"/>
</dbReference>
<gene>
    <name evidence="1" type="ORF">DF183_02545</name>
</gene>
<dbReference type="AlphaFoldDB" id="A0A2U2BNN3"/>
<sequence length="102" mass="11387">MAEPLSELLRLRITPSQRQHLSEAAALAGLSSSEYARRLLTSSDSIKTELVALRHAIELLTEHQKTSIEALLLLRGIAPLEKIKEAHQRMSTLGYPPVYLED</sequence>
<proteinExistence type="predicted"/>
<evidence type="ECO:0000313" key="1">
    <source>
        <dbReference type="EMBL" id="PWE15630.1"/>
    </source>
</evidence>
<dbReference type="RefSeq" id="WP_109088330.1">
    <property type="nucleotide sequence ID" value="NZ_QEXO01000001.1"/>
</dbReference>
<accession>A0A2U2BNN3</accession>
<comment type="caution">
    <text evidence="1">The sequence shown here is derived from an EMBL/GenBank/DDBJ whole genome shotgun (WGS) entry which is preliminary data.</text>
</comment>
<reference evidence="1 2" key="1">
    <citation type="submission" date="2018-05" db="EMBL/GenBank/DDBJ databases">
        <title>Genome Sequence of an Efficient Indole-Degrading Bacterium, Alcaligenes sp.YBY.</title>
        <authorList>
            <person name="Yang B."/>
        </authorList>
    </citation>
    <scope>NUCLEOTIDE SEQUENCE [LARGE SCALE GENOMIC DNA]</scope>
    <source>
        <strain evidence="1 2">YBY</strain>
    </source>
</reference>
<dbReference type="Proteomes" id="UP000245216">
    <property type="component" value="Unassembled WGS sequence"/>
</dbReference>
<protein>
    <submittedName>
        <fullName evidence="1">Uncharacterized protein</fullName>
    </submittedName>
</protein>
<organism evidence="1 2">
    <name type="scientific">Alcaligenes faecalis</name>
    <dbReference type="NCBI Taxonomy" id="511"/>
    <lineage>
        <taxon>Bacteria</taxon>
        <taxon>Pseudomonadati</taxon>
        <taxon>Pseudomonadota</taxon>
        <taxon>Betaproteobacteria</taxon>
        <taxon>Burkholderiales</taxon>
        <taxon>Alcaligenaceae</taxon>
        <taxon>Alcaligenes</taxon>
    </lineage>
</organism>
<dbReference type="InterPro" id="IPR053842">
    <property type="entry name" value="NikA-like"/>
</dbReference>
<reference evidence="1 2" key="2">
    <citation type="submission" date="2018-05" db="EMBL/GenBank/DDBJ databases">
        <authorList>
            <person name="Lanie J.A."/>
            <person name="Ng W.-L."/>
            <person name="Kazmierczak K.M."/>
            <person name="Andrzejewski T.M."/>
            <person name="Davidsen T.M."/>
            <person name="Wayne K.J."/>
            <person name="Tettelin H."/>
            <person name="Glass J.I."/>
            <person name="Rusch D."/>
            <person name="Podicherti R."/>
            <person name="Tsui H.-C.T."/>
            <person name="Winkler M.E."/>
        </authorList>
    </citation>
    <scope>NUCLEOTIDE SEQUENCE [LARGE SCALE GENOMIC DNA]</scope>
    <source>
        <strain evidence="1 2">YBY</strain>
    </source>
</reference>
<name>A0A2U2BNN3_ALCFA</name>
<dbReference type="EMBL" id="QEXO01000001">
    <property type="protein sequence ID" value="PWE15630.1"/>
    <property type="molecule type" value="Genomic_DNA"/>
</dbReference>
<evidence type="ECO:0000313" key="2">
    <source>
        <dbReference type="Proteomes" id="UP000245216"/>
    </source>
</evidence>